<comment type="subcellular location">
    <subcellularLocation>
        <location evidence="1">Membrane</location>
        <topology evidence="1">Multi-pass membrane protein</topology>
    </subcellularLocation>
</comment>
<accession>A0A2R6Y0S7</accession>
<evidence type="ECO:0000256" key="2">
    <source>
        <dbReference type="ARBA" id="ARBA00009694"/>
    </source>
</evidence>
<dbReference type="EMBL" id="PEBX01000035">
    <property type="protein sequence ID" value="PTQ56281.1"/>
    <property type="molecule type" value="Genomic_DNA"/>
</dbReference>
<evidence type="ECO:0000256" key="5">
    <source>
        <dbReference type="ARBA" id="ARBA00023136"/>
    </source>
</evidence>
<evidence type="ECO:0000256" key="3">
    <source>
        <dbReference type="ARBA" id="ARBA00022692"/>
    </source>
</evidence>
<evidence type="ECO:0000313" key="7">
    <source>
        <dbReference type="EMBL" id="PTQ56281.1"/>
    </source>
</evidence>
<dbReference type="Pfam" id="PF04241">
    <property type="entry name" value="DUF423"/>
    <property type="match status" value="1"/>
</dbReference>
<dbReference type="PANTHER" id="PTHR43461:SF1">
    <property type="entry name" value="TRANSMEMBRANE PROTEIN 256"/>
    <property type="match status" value="1"/>
</dbReference>
<dbReference type="AlphaFoldDB" id="A0A2R6Y0S7"/>
<dbReference type="InterPro" id="IPR006696">
    <property type="entry name" value="DUF423"/>
</dbReference>
<dbReference type="PANTHER" id="PTHR43461">
    <property type="entry name" value="TRANSMEMBRANE PROTEIN 256"/>
    <property type="match status" value="1"/>
</dbReference>
<keyword evidence="3 6" id="KW-0812">Transmembrane</keyword>
<reference evidence="8" key="1">
    <citation type="journal article" date="2018" name="Sci. Rep.">
        <title>Lignite coal burning seam in the remote Altai Mountains harbors a hydrogen-driven thermophilic microbial community.</title>
        <authorList>
            <person name="Kadnikov V.V."/>
            <person name="Mardanov A.V."/>
            <person name="Ivasenko D.A."/>
            <person name="Antsiferov D.V."/>
            <person name="Beletsky A.V."/>
            <person name="Karnachuk O.V."/>
            <person name="Ravin N.V."/>
        </authorList>
    </citation>
    <scope>NUCLEOTIDE SEQUENCE [LARGE SCALE GENOMIC DNA]</scope>
</reference>
<proteinExistence type="inferred from homology"/>
<sequence>MSGWTLVGAISMFLSVALGAFGAHGLKGTISADSLAVYETGVHYQMIHGLAILLVAVLMGQWNTSSSLLGAANWAFLIGTFLFSGSLYLLAITGVRALGAITPFGGIAFLTGWFLLAWAAWKTRS</sequence>
<gene>
    <name evidence="7" type="ORF">BSOLF_0505</name>
</gene>
<dbReference type="Proteomes" id="UP000244338">
    <property type="component" value="Unassembled WGS sequence"/>
</dbReference>
<keyword evidence="4 6" id="KW-1133">Transmembrane helix</keyword>
<keyword evidence="5 6" id="KW-0472">Membrane</keyword>
<feature type="transmembrane region" description="Helical" evidence="6">
    <location>
        <begin position="43"/>
        <end position="62"/>
    </location>
</feature>
<feature type="transmembrane region" description="Helical" evidence="6">
    <location>
        <begin position="101"/>
        <end position="121"/>
    </location>
</feature>
<feature type="transmembrane region" description="Helical" evidence="6">
    <location>
        <begin position="74"/>
        <end position="95"/>
    </location>
</feature>
<name>A0A2R6Y0S7_9BACL</name>
<evidence type="ECO:0000256" key="4">
    <source>
        <dbReference type="ARBA" id="ARBA00022989"/>
    </source>
</evidence>
<evidence type="ECO:0000256" key="6">
    <source>
        <dbReference type="SAM" id="Phobius"/>
    </source>
</evidence>
<protein>
    <recommendedName>
        <fullName evidence="9">DUF423 domain-containing protein</fullName>
    </recommendedName>
</protein>
<comment type="caution">
    <text evidence="7">The sequence shown here is derived from an EMBL/GenBank/DDBJ whole genome shotgun (WGS) entry which is preliminary data.</text>
</comment>
<comment type="similarity">
    <text evidence="2">Belongs to the UPF0382 family.</text>
</comment>
<evidence type="ECO:0000313" key="8">
    <source>
        <dbReference type="Proteomes" id="UP000244338"/>
    </source>
</evidence>
<evidence type="ECO:0000256" key="1">
    <source>
        <dbReference type="ARBA" id="ARBA00004141"/>
    </source>
</evidence>
<evidence type="ECO:0008006" key="9">
    <source>
        <dbReference type="Google" id="ProtNLM"/>
    </source>
</evidence>
<organism evidence="7 8">
    <name type="scientific">Candidatus Carbonibacillus altaicus</name>
    <dbReference type="NCBI Taxonomy" id="2163959"/>
    <lineage>
        <taxon>Bacteria</taxon>
        <taxon>Bacillati</taxon>
        <taxon>Bacillota</taxon>
        <taxon>Bacilli</taxon>
        <taxon>Bacillales</taxon>
        <taxon>Candidatus Carbonibacillus</taxon>
    </lineage>
</organism>
<dbReference type="GO" id="GO:0005886">
    <property type="term" value="C:plasma membrane"/>
    <property type="evidence" value="ECO:0007669"/>
    <property type="project" value="TreeGrafter"/>
</dbReference>